<protein>
    <submittedName>
        <fullName evidence="2">DgyrCDS3135</fullName>
    </submittedName>
</protein>
<sequence>MARKRGLEKERKFEKIKYTFSKSDSYDGDEDDQITNFENLIEDIDRKFRFRKNANNIPKKVAPCEQRKRHSQLLLKDKETKMDRFTKNFRDRPTELPPLPPHNGSLKETCFDRSKLPPPPPPPPPCPPNPSTSAVFNSPSQPRLSQEIAVFQRDSFSDDEFEEDEVVMCFDEEEGDLKVFEEFPGEDYSKYLADEEISTENEIKDKKKKRKKKRRLKLGSLGQKKKVIPPPPSKEEIERCHTDSEVTRTRRFKQRITQLVAWSLTDKKQEARHKLSLQKFTFADSKAGQTDDSDDENRRHSGKWWHKETLAAESLENHPEVLLKERKENEVQRIRPKLPAPPPPPMRDVAQNNFESKRRHTLLNEELNHIPQKNAKDTLVRRLVKKFRKSLLEKEANLTINPLNNLSPSEYGDIAL</sequence>
<dbReference type="EMBL" id="CAJFCJ010000004">
    <property type="protein sequence ID" value="CAD5113972.1"/>
    <property type="molecule type" value="Genomic_DNA"/>
</dbReference>
<name>A0A7I8VCN6_9ANNE</name>
<feature type="compositionally biased region" description="Basic and acidic residues" evidence="1">
    <location>
        <begin position="75"/>
        <end position="94"/>
    </location>
</feature>
<feature type="compositionally biased region" description="Pro residues" evidence="1">
    <location>
        <begin position="116"/>
        <end position="130"/>
    </location>
</feature>
<accession>A0A7I8VCN6</accession>
<proteinExistence type="predicted"/>
<evidence type="ECO:0000313" key="2">
    <source>
        <dbReference type="EMBL" id="CAD5113972.1"/>
    </source>
</evidence>
<feature type="region of interest" description="Disordered" evidence="1">
    <location>
        <begin position="201"/>
        <end position="242"/>
    </location>
</feature>
<feature type="compositionally biased region" description="Basic residues" evidence="1">
    <location>
        <begin position="206"/>
        <end position="227"/>
    </location>
</feature>
<evidence type="ECO:0000256" key="1">
    <source>
        <dbReference type="SAM" id="MobiDB-lite"/>
    </source>
</evidence>
<organism evidence="2 3">
    <name type="scientific">Dimorphilus gyrociliatus</name>
    <dbReference type="NCBI Taxonomy" id="2664684"/>
    <lineage>
        <taxon>Eukaryota</taxon>
        <taxon>Metazoa</taxon>
        <taxon>Spiralia</taxon>
        <taxon>Lophotrochozoa</taxon>
        <taxon>Annelida</taxon>
        <taxon>Polychaeta</taxon>
        <taxon>Polychaeta incertae sedis</taxon>
        <taxon>Dinophilidae</taxon>
        <taxon>Dimorphilus</taxon>
    </lineage>
</organism>
<comment type="caution">
    <text evidence="2">The sequence shown here is derived from an EMBL/GenBank/DDBJ whole genome shotgun (WGS) entry which is preliminary data.</text>
</comment>
<dbReference type="AlphaFoldDB" id="A0A7I8VCN6"/>
<dbReference type="Proteomes" id="UP000549394">
    <property type="component" value="Unassembled WGS sequence"/>
</dbReference>
<feature type="compositionally biased region" description="Basic and acidic residues" evidence="1">
    <location>
        <begin position="233"/>
        <end position="242"/>
    </location>
</feature>
<evidence type="ECO:0000313" key="3">
    <source>
        <dbReference type="Proteomes" id="UP000549394"/>
    </source>
</evidence>
<feature type="region of interest" description="Disordered" evidence="1">
    <location>
        <begin position="64"/>
        <end position="145"/>
    </location>
</feature>
<reference evidence="2 3" key="1">
    <citation type="submission" date="2020-08" db="EMBL/GenBank/DDBJ databases">
        <authorList>
            <person name="Hejnol A."/>
        </authorList>
    </citation>
    <scope>NUCLEOTIDE SEQUENCE [LARGE SCALE GENOMIC DNA]</scope>
</reference>
<gene>
    <name evidence="2" type="ORF">DGYR_LOCUS2868</name>
</gene>
<feature type="compositionally biased region" description="Polar residues" evidence="1">
    <location>
        <begin position="131"/>
        <end position="144"/>
    </location>
</feature>
<keyword evidence="3" id="KW-1185">Reference proteome</keyword>